<organism evidence="1 2">
    <name type="scientific">Flavobacterium chungnamense</name>
    <dbReference type="NCBI Taxonomy" id="706182"/>
    <lineage>
        <taxon>Bacteria</taxon>
        <taxon>Pseudomonadati</taxon>
        <taxon>Bacteroidota</taxon>
        <taxon>Flavobacteriia</taxon>
        <taxon>Flavobacteriales</taxon>
        <taxon>Flavobacteriaceae</taxon>
        <taxon>Flavobacterium</taxon>
    </lineage>
</organism>
<keyword evidence="2" id="KW-1185">Reference proteome</keyword>
<protein>
    <recommendedName>
        <fullName evidence="3">Carboxypeptidase-like regulatory domain-containing protein</fullName>
    </recommendedName>
</protein>
<reference evidence="2" key="1">
    <citation type="journal article" date="2019" name="Int. J. Syst. Evol. Microbiol.">
        <title>The Global Catalogue of Microorganisms (GCM) 10K type strain sequencing project: providing services to taxonomists for standard genome sequencing and annotation.</title>
        <authorList>
            <consortium name="The Broad Institute Genomics Platform"/>
            <consortium name="The Broad Institute Genome Sequencing Center for Infectious Disease"/>
            <person name="Wu L."/>
            <person name="Ma J."/>
        </authorList>
    </citation>
    <scope>NUCLEOTIDE SEQUENCE [LARGE SCALE GENOMIC DNA]</scope>
    <source>
        <strain evidence="2">JCM 17068</strain>
    </source>
</reference>
<dbReference type="Pfam" id="PF13715">
    <property type="entry name" value="CarbopepD_reg_2"/>
    <property type="match status" value="1"/>
</dbReference>
<evidence type="ECO:0000313" key="1">
    <source>
        <dbReference type="EMBL" id="GAA4054383.1"/>
    </source>
</evidence>
<comment type="caution">
    <text evidence="1">The sequence shown here is derived from an EMBL/GenBank/DDBJ whole genome shotgun (WGS) entry which is preliminary data.</text>
</comment>
<proteinExistence type="predicted"/>
<gene>
    <name evidence="1" type="ORF">GCM10022388_20990</name>
</gene>
<dbReference type="RefSeq" id="WP_345094333.1">
    <property type="nucleotide sequence ID" value="NZ_BAABCS010000020.1"/>
</dbReference>
<dbReference type="SUPFAM" id="SSF49464">
    <property type="entry name" value="Carboxypeptidase regulatory domain-like"/>
    <property type="match status" value="1"/>
</dbReference>
<evidence type="ECO:0000313" key="2">
    <source>
        <dbReference type="Proteomes" id="UP001500426"/>
    </source>
</evidence>
<name>A0ABP7UWD3_9FLAO</name>
<dbReference type="InterPro" id="IPR008969">
    <property type="entry name" value="CarboxyPept-like_regulatory"/>
</dbReference>
<dbReference type="EMBL" id="BAABCS010000020">
    <property type="protein sequence ID" value="GAA4054383.1"/>
    <property type="molecule type" value="Genomic_DNA"/>
</dbReference>
<sequence length="340" mass="39218">MKLVKFLLVFFIITSISFAQVVKGKIIDEKNQPLPGANIYFDGTSIATIADKDGAFQLQYGGKINSILAVSFIGYQTQYIKDYDNGKELNIVLKEVVNILNEVVLKKDRFSRKQKLQLFREQFLGQTTVGRKAKIENEDDLYFDYDEATNTFKAYSDKPLIINNALLGYKINYELVDFEVKFLSTSISSSEVYRSFYLGLSRYEEVESNPKILKQRQKCYEGSQLHFFRNLVNNVWDKDNFLLFVGKFQDNPNNHFKITGESDSKQVIVSKQDKSLVGKKFIAEFNLLYKKKQQSRIIFETDTFFVDQFGNNSNVENIIFSGYIAQLKVADMVPLNYGII</sequence>
<accession>A0ABP7UWD3</accession>
<evidence type="ECO:0008006" key="3">
    <source>
        <dbReference type="Google" id="ProtNLM"/>
    </source>
</evidence>
<dbReference type="Gene3D" id="2.60.40.1120">
    <property type="entry name" value="Carboxypeptidase-like, regulatory domain"/>
    <property type="match status" value="1"/>
</dbReference>
<dbReference type="Proteomes" id="UP001500426">
    <property type="component" value="Unassembled WGS sequence"/>
</dbReference>